<gene>
    <name evidence="4" type="ORF">Zmor_011802</name>
</gene>
<name>A0AA38HI60_9CUCU</name>
<proteinExistence type="predicted"/>
<dbReference type="InterPro" id="IPR004536">
    <property type="entry name" value="SPS/SelD"/>
</dbReference>
<evidence type="ECO:0000313" key="5">
    <source>
        <dbReference type="Proteomes" id="UP001168821"/>
    </source>
</evidence>
<dbReference type="SUPFAM" id="SSF55326">
    <property type="entry name" value="PurM N-terminal domain-like"/>
    <property type="match status" value="1"/>
</dbReference>
<evidence type="ECO:0000313" key="4">
    <source>
        <dbReference type="EMBL" id="KAJ3616602.1"/>
    </source>
</evidence>
<sequence length="109" mass="11729">MGAKPINALNILAVTKEMTDEEIAEVIRGVKDILAKDNIPLKGGHTIISEDLLCGLSVSGIVNKKNIKLNNTAKKDDLIVISKPIGFGTLISAKSVNEVDEKDYNEAIK</sequence>
<dbReference type="GO" id="GO:0005524">
    <property type="term" value="F:ATP binding"/>
    <property type="evidence" value="ECO:0007669"/>
    <property type="project" value="UniProtKB-KW"/>
</dbReference>
<reference evidence="4" key="1">
    <citation type="journal article" date="2023" name="G3 (Bethesda)">
        <title>Whole genome assemblies of Zophobas morio and Tenebrio molitor.</title>
        <authorList>
            <person name="Kaur S."/>
            <person name="Stinson S.A."/>
            <person name="diCenzo G.C."/>
        </authorList>
    </citation>
    <scope>NUCLEOTIDE SEQUENCE</scope>
    <source>
        <strain evidence="4">QUZm001</strain>
    </source>
</reference>
<keyword evidence="1" id="KW-0547">Nucleotide-binding</keyword>
<evidence type="ECO:0000259" key="3">
    <source>
        <dbReference type="Pfam" id="PF00586"/>
    </source>
</evidence>
<protein>
    <recommendedName>
        <fullName evidence="3">PurM-like N-terminal domain-containing protein</fullName>
    </recommendedName>
</protein>
<dbReference type="InterPro" id="IPR036921">
    <property type="entry name" value="PurM-like_N_sf"/>
</dbReference>
<dbReference type="PANTHER" id="PTHR10256">
    <property type="entry name" value="SELENIDE, WATER DIKINASE"/>
    <property type="match status" value="1"/>
</dbReference>
<dbReference type="AlphaFoldDB" id="A0AA38HI60"/>
<dbReference type="Gene3D" id="3.30.1330.10">
    <property type="entry name" value="PurM-like, N-terminal domain"/>
    <property type="match status" value="1"/>
</dbReference>
<dbReference type="GO" id="GO:0004756">
    <property type="term" value="F:selenide, water dikinase activity"/>
    <property type="evidence" value="ECO:0007669"/>
    <property type="project" value="TreeGrafter"/>
</dbReference>
<dbReference type="Proteomes" id="UP001168821">
    <property type="component" value="Unassembled WGS sequence"/>
</dbReference>
<dbReference type="GO" id="GO:0005737">
    <property type="term" value="C:cytoplasm"/>
    <property type="evidence" value="ECO:0007669"/>
    <property type="project" value="TreeGrafter"/>
</dbReference>
<organism evidence="4 5">
    <name type="scientific">Zophobas morio</name>
    <dbReference type="NCBI Taxonomy" id="2755281"/>
    <lineage>
        <taxon>Eukaryota</taxon>
        <taxon>Metazoa</taxon>
        <taxon>Ecdysozoa</taxon>
        <taxon>Arthropoda</taxon>
        <taxon>Hexapoda</taxon>
        <taxon>Insecta</taxon>
        <taxon>Pterygota</taxon>
        <taxon>Neoptera</taxon>
        <taxon>Endopterygota</taxon>
        <taxon>Coleoptera</taxon>
        <taxon>Polyphaga</taxon>
        <taxon>Cucujiformia</taxon>
        <taxon>Tenebrionidae</taxon>
        <taxon>Zophobas</taxon>
    </lineage>
</organism>
<dbReference type="InterPro" id="IPR016188">
    <property type="entry name" value="PurM-like_N"/>
</dbReference>
<keyword evidence="2" id="KW-0067">ATP-binding</keyword>
<comment type="caution">
    <text evidence="4">The sequence shown here is derived from an EMBL/GenBank/DDBJ whole genome shotgun (WGS) entry which is preliminary data.</text>
</comment>
<dbReference type="EMBL" id="JALNTZ010003193">
    <property type="protein sequence ID" value="KAJ3616602.1"/>
    <property type="molecule type" value="Genomic_DNA"/>
</dbReference>
<accession>A0AA38HI60</accession>
<keyword evidence="5" id="KW-1185">Reference proteome</keyword>
<feature type="domain" description="PurM-like N-terminal" evidence="3">
    <location>
        <begin position="1"/>
        <end position="62"/>
    </location>
</feature>
<evidence type="ECO:0000256" key="1">
    <source>
        <dbReference type="ARBA" id="ARBA00022741"/>
    </source>
</evidence>
<dbReference type="PANTHER" id="PTHR10256:SF0">
    <property type="entry name" value="INACTIVE SELENIDE, WATER DIKINASE-LIKE PROTEIN-RELATED"/>
    <property type="match status" value="1"/>
</dbReference>
<dbReference type="GO" id="GO:0016260">
    <property type="term" value="P:selenocysteine biosynthetic process"/>
    <property type="evidence" value="ECO:0007669"/>
    <property type="project" value="TreeGrafter"/>
</dbReference>
<evidence type="ECO:0000256" key="2">
    <source>
        <dbReference type="ARBA" id="ARBA00022840"/>
    </source>
</evidence>
<dbReference type="Pfam" id="PF00586">
    <property type="entry name" value="AIRS"/>
    <property type="match status" value="1"/>
</dbReference>